<name>A0A3G2USZ9_SPHYA</name>
<dbReference type="Proteomes" id="UP000280708">
    <property type="component" value="Chromosome"/>
</dbReference>
<reference evidence="1 2" key="1">
    <citation type="submission" date="2018-10" db="EMBL/GenBank/DDBJ databases">
        <title>Characterization and genome analysis of a novel bacterium Sphingobium yanoikuyae SJTF8 capable of degrading PAHs.</title>
        <authorList>
            <person name="Yin C."/>
            <person name="Xiong W."/>
            <person name="Liang R."/>
        </authorList>
    </citation>
    <scope>NUCLEOTIDE SEQUENCE [LARGE SCALE GENOMIC DNA]</scope>
    <source>
        <strain evidence="1 2">SJTF8</strain>
    </source>
</reference>
<protein>
    <submittedName>
        <fullName evidence="1">Benenodin family lasso peptide</fullName>
    </submittedName>
</protein>
<dbReference type="Pfam" id="PF24178">
    <property type="entry name" value="Subterisin"/>
    <property type="match status" value="1"/>
</dbReference>
<accession>A0A3G2USZ9</accession>
<evidence type="ECO:0000313" key="2">
    <source>
        <dbReference type="Proteomes" id="UP000280708"/>
    </source>
</evidence>
<dbReference type="InterPro" id="IPR049805">
    <property type="entry name" value="Lasso_benenodin"/>
</dbReference>
<proteinExistence type="predicted"/>
<gene>
    <name evidence="1" type="ORF">EBF16_10490</name>
</gene>
<sequence>MPQACGAMMEMNMERLEDRSDDIVDLGNAAYETKGALVGNPSDGAGYRAIGMSDE</sequence>
<evidence type="ECO:0000313" key="1">
    <source>
        <dbReference type="EMBL" id="AYO77278.1"/>
    </source>
</evidence>
<dbReference type="NCBIfam" id="NF033522">
    <property type="entry name" value="lasso_benenodin"/>
    <property type="match status" value="1"/>
</dbReference>
<dbReference type="AlphaFoldDB" id="A0A3G2USZ9"/>
<organism evidence="1 2">
    <name type="scientific">Sphingobium yanoikuyae</name>
    <name type="common">Sphingomonas yanoikuyae</name>
    <dbReference type="NCBI Taxonomy" id="13690"/>
    <lineage>
        <taxon>Bacteria</taxon>
        <taxon>Pseudomonadati</taxon>
        <taxon>Pseudomonadota</taxon>
        <taxon>Alphaproteobacteria</taxon>
        <taxon>Sphingomonadales</taxon>
        <taxon>Sphingomonadaceae</taxon>
        <taxon>Sphingobium</taxon>
    </lineage>
</organism>
<dbReference type="EMBL" id="CP033230">
    <property type="protein sequence ID" value="AYO77278.1"/>
    <property type="molecule type" value="Genomic_DNA"/>
</dbReference>